<sequence length="155" mass="17400">MAEHTEGLDELDLKILSFLQDDGRMTFKEIASRVGVAERTIRLRVSNLRENGTLSIVGVVSPMKIGLNVIAAIQIAASRDQLEQCAKELAELDEVRFVALITGEYHILSEVCVESNEALSDFIVQKLNKVTGIERMNVIVELKILKNKFNFIREN</sequence>
<evidence type="ECO:0000259" key="4">
    <source>
        <dbReference type="PROSITE" id="PS50956"/>
    </source>
</evidence>
<dbReference type="InterPro" id="IPR011008">
    <property type="entry name" value="Dimeric_a/b-barrel"/>
</dbReference>
<dbReference type="GO" id="GO:0005829">
    <property type="term" value="C:cytosol"/>
    <property type="evidence" value="ECO:0007669"/>
    <property type="project" value="TreeGrafter"/>
</dbReference>
<keyword evidence="2" id="KW-0238">DNA-binding</keyword>
<accession>A0A7H8Q6H7</accession>
<dbReference type="InterPro" id="IPR036388">
    <property type="entry name" value="WH-like_DNA-bd_sf"/>
</dbReference>
<dbReference type="SUPFAM" id="SSF54909">
    <property type="entry name" value="Dimeric alpha+beta barrel"/>
    <property type="match status" value="1"/>
</dbReference>
<keyword evidence="6" id="KW-1185">Reference proteome</keyword>
<dbReference type="PROSITE" id="PS50956">
    <property type="entry name" value="HTH_ASNC_2"/>
    <property type="match status" value="1"/>
</dbReference>
<organism evidence="5 6">
    <name type="scientific">Planococcus glaciei</name>
    <dbReference type="NCBI Taxonomy" id="459472"/>
    <lineage>
        <taxon>Bacteria</taxon>
        <taxon>Bacillati</taxon>
        <taxon>Bacillota</taxon>
        <taxon>Bacilli</taxon>
        <taxon>Bacillales</taxon>
        <taxon>Caryophanaceae</taxon>
        <taxon>Planococcus</taxon>
    </lineage>
</organism>
<dbReference type="InterPro" id="IPR000485">
    <property type="entry name" value="AsnC-type_HTH_dom"/>
</dbReference>
<dbReference type="AlphaFoldDB" id="A0A7H8Q6H7"/>
<dbReference type="PANTHER" id="PTHR30154">
    <property type="entry name" value="LEUCINE-RESPONSIVE REGULATORY PROTEIN"/>
    <property type="match status" value="1"/>
</dbReference>
<reference evidence="6" key="1">
    <citation type="submission" date="2020-06" db="EMBL/GenBank/DDBJ databases">
        <title>Isolation of Planomicrobium glaciei.</title>
        <authorList>
            <person name="Malisova L."/>
            <person name="Safrankova R."/>
            <person name="Jakubu V."/>
            <person name="Spanelova P."/>
        </authorList>
    </citation>
    <scope>NUCLEOTIDE SEQUENCE [LARGE SCALE GENOMIC DNA]</scope>
    <source>
        <strain evidence="6">NRL-ATB46093</strain>
    </source>
</reference>
<evidence type="ECO:0000313" key="6">
    <source>
        <dbReference type="Proteomes" id="UP000509222"/>
    </source>
</evidence>
<evidence type="ECO:0000313" key="5">
    <source>
        <dbReference type="EMBL" id="QKX49430.1"/>
    </source>
</evidence>
<protein>
    <submittedName>
        <fullName evidence="5">Lrp/AsnC family transcriptional regulator</fullName>
    </submittedName>
</protein>
<dbReference type="PRINTS" id="PR00033">
    <property type="entry name" value="HTHASNC"/>
</dbReference>
<dbReference type="RefSeq" id="WP_176293955.1">
    <property type="nucleotide sequence ID" value="NZ_CP051177.1"/>
</dbReference>
<dbReference type="Gene3D" id="1.10.10.10">
    <property type="entry name" value="Winged helix-like DNA-binding domain superfamily/Winged helix DNA-binding domain"/>
    <property type="match status" value="1"/>
</dbReference>
<dbReference type="PANTHER" id="PTHR30154:SF34">
    <property type="entry name" value="TRANSCRIPTIONAL REGULATOR AZLB"/>
    <property type="match status" value="1"/>
</dbReference>
<dbReference type="Gene3D" id="3.30.70.920">
    <property type="match status" value="1"/>
</dbReference>
<evidence type="ECO:0000256" key="3">
    <source>
        <dbReference type="ARBA" id="ARBA00023163"/>
    </source>
</evidence>
<dbReference type="EMBL" id="CP051177">
    <property type="protein sequence ID" value="QKX49430.1"/>
    <property type="molecule type" value="Genomic_DNA"/>
</dbReference>
<dbReference type="SMART" id="SM00344">
    <property type="entry name" value="HTH_ASNC"/>
    <property type="match status" value="1"/>
</dbReference>
<name>A0A7H8Q6H7_9BACL</name>
<dbReference type="Pfam" id="PF13404">
    <property type="entry name" value="HTH_AsnC-type"/>
    <property type="match status" value="1"/>
</dbReference>
<keyword evidence="3" id="KW-0804">Transcription</keyword>
<dbReference type="InterPro" id="IPR036390">
    <property type="entry name" value="WH_DNA-bd_sf"/>
</dbReference>
<keyword evidence="1" id="KW-0805">Transcription regulation</keyword>
<dbReference type="Pfam" id="PF01037">
    <property type="entry name" value="AsnC_trans_reg"/>
    <property type="match status" value="1"/>
</dbReference>
<dbReference type="GO" id="GO:0043200">
    <property type="term" value="P:response to amino acid"/>
    <property type="evidence" value="ECO:0007669"/>
    <property type="project" value="TreeGrafter"/>
</dbReference>
<dbReference type="SUPFAM" id="SSF46785">
    <property type="entry name" value="Winged helix' DNA-binding domain"/>
    <property type="match status" value="1"/>
</dbReference>
<evidence type="ECO:0000256" key="1">
    <source>
        <dbReference type="ARBA" id="ARBA00023015"/>
    </source>
</evidence>
<evidence type="ECO:0000256" key="2">
    <source>
        <dbReference type="ARBA" id="ARBA00023125"/>
    </source>
</evidence>
<dbReference type="InterPro" id="IPR019887">
    <property type="entry name" value="Tscrpt_reg_AsnC/Lrp_C"/>
</dbReference>
<gene>
    <name evidence="5" type="ORF">HF394_01905</name>
</gene>
<proteinExistence type="predicted"/>
<feature type="domain" description="HTH asnC-type" evidence="4">
    <location>
        <begin position="8"/>
        <end position="68"/>
    </location>
</feature>
<dbReference type="InterPro" id="IPR019888">
    <property type="entry name" value="Tscrpt_reg_AsnC-like"/>
</dbReference>
<dbReference type="GO" id="GO:0043565">
    <property type="term" value="F:sequence-specific DNA binding"/>
    <property type="evidence" value="ECO:0007669"/>
    <property type="project" value="InterPro"/>
</dbReference>
<dbReference type="Proteomes" id="UP000509222">
    <property type="component" value="Chromosome"/>
</dbReference>